<gene>
    <name evidence="1" type="ORF">E2C01_070943</name>
</gene>
<dbReference type="Proteomes" id="UP000324222">
    <property type="component" value="Unassembled WGS sequence"/>
</dbReference>
<comment type="caution">
    <text evidence="1">The sequence shown here is derived from an EMBL/GenBank/DDBJ whole genome shotgun (WGS) entry which is preliminary data.</text>
</comment>
<evidence type="ECO:0000313" key="1">
    <source>
        <dbReference type="EMBL" id="MPC76527.1"/>
    </source>
</evidence>
<evidence type="ECO:0000313" key="2">
    <source>
        <dbReference type="Proteomes" id="UP000324222"/>
    </source>
</evidence>
<protein>
    <submittedName>
        <fullName evidence="1">Uncharacterized protein</fullName>
    </submittedName>
</protein>
<name>A0A5B7I4Y3_PORTR</name>
<reference evidence="1 2" key="1">
    <citation type="submission" date="2019-05" db="EMBL/GenBank/DDBJ databases">
        <title>Another draft genome of Portunus trituberculatus and its Hox gene families provides insights of decapod evolution.</title>
        <authorList>
            <person name="Jeong J.-H."/>
            <person name="Song I."/>
            <person name="Kim S."/>
            <person name="Choi T."/>
            <person name="Kim D."/>
            <person name="Ryu S."/>
            <person name="Kim W."/>
        </authorList>
    </citation>
    <scope>NUCLEOTIDE SEQUENCE [LARGE SCALE GENOMIC DNA]</scope>
    <source>
        <tissue evidence="1">Muscle</tissue>
    </source>
</reference>
<dbReference type="EMBL" id="VSRR010043575">
    <property type="protein sequence ID" value="MPC76527.1"/>
    <property type="molecule type" value="Genomic_DNA"/>
</dbReference>
<dbReference type="AlphaFoldDB" id="A0A5B7I4Y3"/>
<organism evidence="1 2">
    <name type="scientific">Portunus trituberculatus</name>
    <name type="common">Swimming crab</name>
    <name type="synonym">Neptunus trituberculatus</name>
    <dbReference type="NCBI Taxonomy" id="210409"/>
    <lineage>
        <taxon>Eukaryota</taxon>
        <taxon>Metazoa</taxon>
        <taxon>Ecdysozoa</taxon>
        <taxon>Arthropoda</taxon>
        <taxon>Crustacea</taxon>
        <taxon>Multicrustacea</taxon>
        <taxon>Malacostraca</taxon>
        <taxon>Eumalacostraca</taxon>
        <taxon>Eucarida</taxon>
        <taxon>Decapoda</taxon>
        <taxon>Pleocyemata</taxon>
        <taxon>Brachyura</taxon>
        <taxon>Eubrachyura</taxon>
        <taxon>Portunoidea</taxon>
        <taxon>Portunidae</taxon>
        <taxon>Portuninae</taxon>
        <taxon>Portunus</taxon>
    </lineage>
</organism>
<sequence length="95" mass="10696">MRALGVVSERLRDRGVKIDNPHVRHPLARHNLHHYHAAPPSASLLFCISLASTTTYAWAPLRLQATRDPLKYNNSYVRVTTCKPATRQAPLIGRC</sequence>
<proteinExistence type="predicted"/>
<keyword evidence="2" id="KW-1185">Reference proteome</keyword>
<accession>A0A5B7I4Y3</accession>